<proteinExistence type="predicted"/>
<evidence type="ECO:0000259" key="2">
    <source>
        <dbReference type="PROSITE" id="PS50057"/>
    </source>
</evidence>
<dbReference type="InterPro" id="IPR014352">
    <property type="entry name" value="FERM/acyl-CoA-bd_prot_sf"/>
</dbReference>
<dbReference type="InterPro" id="IPR000299">
    <property type="entry name" value="FERM_domain"/>
</dbReference>
<dbReference type="Pfam" id="PF00373">
    <property type="entry name" value="FERM_M"/>
    <property type="match status" value="1"/>
</dbReference>
<dbReference type="Pfam" id="PF24522">
    <property type="entry name" value="KRIT1_FRMD8_FERM_C"/>
    <property type="match status" value="1"/>
</dbReference>
<dbReference type="CDD" id="cd14473">
    <property type="entry name" value="FERM_B-lobe"/>
    <property type="match status" value="1"/>
</dbReference>
<dbReference type="Gene3D" id="2.30.29.30">
    <property type="entry name" value="Pleckstrin-homology domain (PH domain)/Phosphotyrosine-binding domain (PTB)"/>
    <property type="match status" value="1"/>
</dbReference>
<evidence type="ECO:0000313" key="3">
    <source>
        <dbReference type="Proteomes" id="UP000694888"/>
    </source>
</evidence>
<evidence type="ECO:0000256" key="1">
    <source>
        <dbReference type="ARBA" id="ARBA00039547"/>
    </source>
</evidence>
<dbReference type="PROSITE" id="PS50057">
    <property type="entry name" value="FERM_3"/>
    <property type="match status" value="1"/>
</dbReference>
<dbReference type="GeneID" id="101857881"/>
<dbReference type="Gene3D" id="3.10.20.90">
    <property type="entry name" value="Phosphatidylinositol 3-kinase Catalytic Subunit, Chain A, domain 1"/>
    <property type="match status" value="1"/>
</dbReference>
<dbReference type="InterPro" id="IPR011993">
    <property type="entry name" value="PH-like_dom_sf"/>
</dbReference>
<sequence>MAEKKQKRKRVDNENGDAGEHNELLALAANPEEAMNLVVFLRDRTGVHFSLEEAYLTRTDSLLHLVIHEQGLPAEAHNVFSLWLVSPLMDIRLKKQHNPFDVVQKWDELCARYTDATNDEIHESEPVLMVQRDVFFRKEQEQHIQNEQILCLLYQEAKYNVVEGRYVLHSEDYHYLAGIQALIHLGSFDPQQHILADYRANLVQFYPEHMFCQSRFAMFSLNSTQPPPCEELFMDAHRKASEELQHIASSDSVAQLYRKYLELLWTYPFYGGAFFSGIVEAKMPKWRRVLLPSQDFRVNICINTDGITLFNKEKCEFLLYVPYSQLSWRYQDLEWDGDSDPPPTLMLQFLCNEQCDEAPGQPVTKLLQIYSREAKLMDALIETCVKRKLELQKLGGDTDLVDGGLSDAAEKKILNKLEKLCLETYTVEGDQLESS</sequence>
<feature type="domain" description="FERM" evidence="2">
    <location>
        <begin position="35"/>
        <end position="392"/>
    </location>
</feature>
<reference evidence="4" key="1">
    <citation type="submission" date="2025-08" db="UniProtKB">
        <authorList>
            <consortium name="RefSeq"/>
        </authorList>
    </citation>
    <scope>IDENTIFICATION</scope>
</reference>
<dbReference type="PANTHER" id="PTHR13283">
    <property type="entry name" value="KREV INTERACTION TRAPPED 1-RELATED"/>
    <property type="match status" value="1"/>
</dbReference>
<gene>
    <name evidence="4" type="primary">LOC101857881</name>
</gene>
<dbReference type="PANTHER" id="PTHR13283:SF10">
    <property type="entry name" value="FERM DOMAIN-CONTAINING PROTEIN 8"/>
    <property type="match status" value="1"/>
</dbReference>
<accession>A0ABM0JSL1</accession>
<dbReference type="InterPro" id="IPR019749">
    <property type="entry name" value="Band_41_domain"/>
</dbReference>
<protein>
    <recommendedName>
        <fullName evidence="1">FERM domain-containing protein 8</fullName>
    </recommendedName>
</protein>
<dbReference type="InterPro" id="IPR019748">
    <property type="entry name" value="FERM_central"/>
</dbReference>
<name>A0ABM0JSL1_APLCA</name>
<dbReference type="SMART" id="SM00295">
    <property type="entry name" value="B41"/>
    <property type="match status" value="1"/>
</dbReference>
<dbReference type="RefSeq" id="XP_005100537.1">
    <property type="nucleotide sequence ID" value="XM_005100480.3"/>
</dbReference>
<keyword evidence="3" id="KW-1185">Reference proteome</keyword>
<evidence type="ECO:0000313" key="4">
    <source>
        <dbReference type="RefSeq" id="XP_005100537.1"/>
    </source>
</evidence>
<dbReference type="InterPro" id="IPR035963">
    <property type="entry name" value="FERM_2"/>
</dbReference>
<dbReference type="InterPro" id="IPR051594">
    <property type="entry name" value="KRIT1/FRMD8"/>
</dbReference>
<dbReference type="Proteomes" id="UP000694888">
    <property type="component" value="Unplaced"/>
</dbReference>
<dbReference type="SUPFAM" id="SSF47031">
    <property type="entry name" value="Second domain of FERM"/>
    <property type="match status" value="1"/>
</dbReference>
<organism evidence="3 4">
    <name type="scientific">Aplysia californica</name>
    <name type="common">California sea hare</name>
    <dbReference type="NCBI Taxonomy" id="6500"/>
    <lineage>
        <taxon>Eukaryota</taxon>
        <taxon>Metazoa</taxon>
        <taxon>Spiralia</taxon>
        <taxon>Lophotrochozoa</taxon>
        <taxon>Mollusca</taxon>
        <taxon>Gastropoda</taxon>
        <taxon>Heterobranchia</taxon>
        <taxon>Euthyneura</taxon>
        <taxon>Tectipleura</taxon>
        <taxon>Aplysiida</taxon>
        <taxon>Aplysioidea</taxon>
        <taxon>Aplysiidae</taxon>
        <taxon>Aplysia</taxon>
    </lineage>
</organism>
<dbReference type="Gene3D" id="1.20.80.10">
    <property type="match status" value="1"/>
</dbReference>
<dbReference type="InterPro" id="IPR057096">
    <property type="entry name" value="KRIT1_FRMD8_FERM_C"/>
</dbReference>